<gene>
    <name evidence="1" type="ORF">NFG57_10030</name>
</gene>
<dbReference type="EMBL" id="CP098828">
    <property type="protein sequence ID" value="XBO77067.1"/>
    <property type="molecule type" value="Genomic_DNA"/>
</dbReference>
<proteinExistence type="predicted"/>
<evidence type="ECO:0000313" key="1">
    <source>
        <dbReference type="EMBL" id="XBO77067.1"/>
    </source>
</evidence>
<dbReference type="AlphaFoldDB" id="A0AAU7KZX2"/>
<organism evidence="1">
    <name type="scientific">Halomonas sp. H10-59</name>
    <dbReference type="NCBI Taxonomy" id="2950874"/>
    <lineage>
        <taxon>Bacteria</taxon>
        <taxon>Pseudomonadati</taxon>
        <taxon>Pseudomonadota</taxon>
        <taxon>Gammaproteobacteria</taxon>
        <taxon>Oceanospirillales</taxon>
        <taxon>Halomonadaceae</taxon>
        <taxon>Halomonas</taxon>
    </lineage>
</organism>
<sequence>MFRLMEKLLTGDPVLKGIVNLHVFTEAADVEQARAAGDILLQKLEAYEEIELCRLKRYWKIPEYYEFSIEIGSPIISKNTPQEISKILGGRWKKAGDSLILYQTKGKPFPMPNIKWASLEYIDL</sequence>
<protein>
    <submittedName>
        <fullName evidence="1">Uncharacterized protein</fullName>
    </submittedName>
</protein>
<name>A0AAU7KZX2_9GAMM</name>
<accession>A0AAU7KZX2</accession>
<reference evidence="1" key="1">
    <citation type="submission" date="2022-06" db="EMBL/GenBank/DDBJ databases">
        <title>A novel DMS-producing enzyme.</title>
        <authorList>
            <person name="Zhang Y."/>
        </authorList>
    </citation>
    <scope>NUCLEOTIDE SEQUENCE</scope>
    <source>
        <strain evidence="1">H10-59</strain>
    </source>
</reference>
<dbReference type="RefSeq" id="WP_306168751.1">
    <property type="nucleotide sequence ID" value="NZ_CP098828.1"/>
</dbReference>